<geneLocation type="mitochondrion" evidence="1"/>
<dbReference type="EMBL" id="LKAM01000002">
    <property type="protein sequence ID" value="KUM49943.1"/>
    <property type="molecule type" value="Genomic_DNA"/>
</dbReference>
<gene>
    <name evidence="1" type="ORF">ABT39_MTgene3171</name>
</gene>
<name>A0A117NIH1_PICGL</name>
<sequence length="64" mass="7581">MLLKGLPAKQQGRDAYLAIKRTHNIRLMKDPDHLDNLFVTWRTLSFLYHIEDSLRLLLEPLYTS</sequence>
<organism evidence="1">
    <name type="scientific">Picea glauca</name>
    <name type="common">White spruce</name>
    <name type="synonym">Pinus glauca</name>
    <dbReference type="NCBI Taxonomy" id="3330"/>
    <lineage>
        <taxon>Eukaryota</taxon>
        <taxon>Viridiplantae</taxon>
        <taxon>Streptophyta</taxon>
        <taxon>Embryophyta</taxon>
        <taxon>Tracheophyta</taxon>
        <taxon>Spermatophyta</taxon>
        <taxon>Pinopsida</taxon>
        <taxon>Pinidae</taxon>
        <taxon>Conifers I</taxon>
        <taxon>Pinales</taxon>
        <taxon>Pinaceae</taxon>
        <taxon>Picea</taxon>
    </lineage>
</organism>
<proteinExistence type="predicted"/>
<evidence type="ECO:0000313" key="1">
    <source>
        <dbReference type="EMBL" id="KUM49943.1"/>
    </source>
</evidence>
<dbReference type="AlphaFoldDB" id="A0A117NIH1"/>
<keyword evidence="1" id="KW-0496">Mitochondrion</keyword>
<protein>
    <submittedName>
        <fullName evidence="1">Uncharacterized protein</fullName>
    </submittedName>
</protein>
<reference evidence="1" key="1">
    <citation type="journal article" date="2015" name="Genome Biol. Evol.">
        <title>Organellar Genomes of White Spruce (Picea glauca): Assembly and Annotation.</title>
        <authorList>
            <person name="Jackman S.D."/>
            <person name="Warren R.L."/>
            <person name="Gibb E.A."/>
            <person name="Vandervalk B.P."/>
            <person name="Mohamadi H."/>
            <person name="Chu J."/>
            <person name="Raymond A."/>
            <person name="Pleasance S."/>
            <person name="Coope R."/>
            <person name="Wildung M.R."/>
            <person name="Ritland C.E."/>
            <person name="Bousquet J."/>
            <person name="Jones S.J."/>
            <person name="Bohlmann J."/>
            <person name="Birol I."/>
        </authorList>
    </citation>
    <scope>NUCLEOTIDE SEQUENCE [LARGE SCALE GENOMIC DNA]</scope>
    <source>
        <tissue evidence="1">Flushing bud</tissue>
    </source>
</reference>
<comment type="caution">
    <text evidence="1">The sequence shown here is derived from an EMBL/GenBank/DDBJ whole genome shotgun (WGS) entry which is preliminary data.</text>
</comment>
<accession>A0A117NIH1</accession>